<reference evidence="1 2" key="1">
    <citation type="journal article" date="2016" name="Sci. Rep.">
        <title>Metabolic traits of an uncultured archaeal lineage -MSBL1- from brine pools of the Red Sea.</title>
        <authorList>
            <person name="Mwirichia R."/>
            <person name="Alam I."/>
            <person name="Rashid M."/>
            <person name="Vinu M."/>
            <person name="Ba-Alawi W."/>
            <person name="Anthony Kamau A."/>
            <person name="Kamanda Ngugi D."/>
            <person name="Goker M."/>
            <person name="Klenk H.P."/>
            <person name="Bajic V."/>
            <person name="Stingl U."/>
        </authorList>
    </citation>
    <scope>NUCLEOTIDE SEQUENCE [LARGE SCALE GENOMIC DNA]</scope>
    <source>
        <strain evidence="1">SCGC-AAA259O05</strain>
    </source>
</reference>
<sequence length="59" mass="6532">MRYWSLSIGGALIAVGAFMAVQEGSYLADHLVEDAELRRVLEAVHVTNFYSTAFLSKLL</sequence>
<proteinExistence type="predicted"/>
<gene>
    <name evidence="1" type="ORF">AKJ41_04290</name>
</gene>
<name>A0A133V160_9EURY</name>
<accession>A0A133V160</accession>
<dbReference type="EMBL" id="LHXV01000055">
    <property type="protein sequence ID" value="KXB00179.1"/>
    <property type="molecule type" value="Genomic_DNA"/>
</dbReference>
<evidence type="ECO:0000313" key="1">
    <source>
        <dbReference type="EMBL" id="KXB00179.1"/>
    </source>
</evidence>
<dbReference type="AlphaFoldDB" id="A0A133V160"/>
<comment type="caution">
    <text evidence="1">The sequence shown here is derived from an EMBL/GenBank/DDBJ whole genome shotgun (WGS) entry which is preliminary data.</text>
</comment>
<evidence type="ECO:0000313" key="2">
    <source>
        <dbReference type="Proteomes" id="UP000070344"/>
    </source>
</evidence>
<dbReference type="Proteomes" id="UP000070344">
    <property type="component" value="Unassembled WGS sequence"/>
</dbReference>
<protein>
    <submittedName>
        <fullName evidence="1">Uncharacterized protein</fullName>
    </submittedName>
</protein>
<keyword evidence="2" id="KW-1185">Reference proteome</keyword>
<organism evidence="1 2">
    <name type="scientific">candidate division MSBL1 archaeon SCGC-AAA259O05</name>
    <dbReference type="NCBI Taxonomy" id="1698271"/>
    <lineage>
        <taxon>Archaea</taxon>
        <taxon>Methanobacteriati</taxon>
        <taxon>Methanobacteriota</taxon>
        <taxon>candidate division MSBL1</taxon>
    </lineage>
</organism>